<dbReference type="PANTHER" id="PTHR14795">
    <property type="entry name" value="HELICASE RELATED"/>
    <property type="match status" value="1"/>
</dbReference>
<reference evidence="5" key="1">
    <citation type="submission" date="2019-11" db="EMBL/GenBank/DDBJ databases">
        <title>The nuclear and mitochondrial genomes of Frieseomelitta varia - a highly eusocial stingless bee (Meliponini) with a permanently sterile worker caste.</title>
        <authorList>
            <person name="Freitas F.C.P."/>
            <person name="Lourenco A.P."/>
            <person name="Nunes F.M.F."/>
            <person name="Paschoal A.R."/>
            <person name="Abreu F.C.P."/>
            <person name="Barbin F.O."/>
            <person name="Bataglia L."/>
            <person name="Cardoso-Junior C.A.M."/>
            <person name="Cervoni M.S."/>
            <person name="Silva S.R."/>
            <person name="Dalarmi F."/>
            <person name="Del Lama M.A."/>
            <person name="Depintor T.S."/>
            <person name="Ferreira K.M."/>
            <person name="Goria P.S."/>
            <person name="Jaskot M.C."/>
            <person name="Lago D.C."/>
            <person name="Luna-Lucena D."/>
            <person name="Moda L.M."/>
            <person name="Nascimento L."/>
            <person name="Pedrino M."/>
            <person name="Rabico F.O."/>
            <person name="Sanches F.C."/>
            <person name="Santos D.E."/>
            <person name="Santos C.G."/>
            <person name="Vieira J."/>
            <person name="Lopes T.F."/>
            <person name="Barchuk A.R."/>
            <person name="Hartfelder K."/>
            <person name="Simoes Z.L.P."/>
            <person name="Bitondi M.M.G."/>
            <person name="Pinheiro D.G."/>
        </authorList>
    </citation>
    <scope>NUCLEOTIDE SEQUENCE</scope>
    <source>
        <strain evidence="5">USP_RPSP 00005682</strain>
        <tissue evidence="5">Whole individual</tissue>
    </source>
</reference>
<evidence type="ECO:0000256" key="1">
    <source>
        <dbReference type="SAM" id="Phobius"/>
    </source>
</evidence>
<keyword evidence="2" id="KW-0732">Signal</keyword>
<sequence>MKITKSTVILLVFVLMLSIFVANVADLINVDNHVLDDTLHNKDTKKEWSEPKFYDIGESFDHLMWFLQKLYKSCSLQISDIHISIFQDSFRITELKEFCNITINSIKPSVVLASVITSTVTQQVISQMPKPKIKWDQNKYWKNGNIINVFWMRLKLPRKLYDNFNVLSLESKNNYYSNYSIQGQKHPRSYMYTINAGSELYTFIAIDACLKPGPRRPFNFVGILDEHEIKSIYNLINKSKDNNADFIIWFGHYPTSCILSQTNTSIRNIIGRYKESMVYLCGHYHTLGGAVPNMYTLQQAGFLELELADWKDNRMYRLGAIDHGQFSFIDVKHKEWPIVLITNPKHVLYTMPKKENIMSIIKSTHIRILAFSIALIKSVEIQLDAEPWSECEHIKGPLYVLRWNTTNYKEGVHTIRVKVIDIDGRETTVVQPFALDRSRLSFRILPRIILMSNVSNIVIPIPVWNGAGFISPWAIGEVIENQTGVIFAWGTFVGKSFLPGAFTYAYGFFQLFSFHLPLMLILANRVDKRLQNTKPSSKPLSKICFVLQYLPIILLIMMQTCMAYFFWLAYGTLATILCPLRTWSIFLAIVLWYQVDTMPYSCLRSAAKIWSPLG</sequence>
<dbReference type="InterPro" id="IPR029052">
    <property type="entry name" value="Metallo-depent_PP-like"/>
</dbReference>
<keyword evidence="1" id="KW-0472">Membrane</keyword>
<protein>
    <recommendedName>
        <fullName evidence="7">Transmembrane protein 62</fullName>
    </recommendedName>
</protein>
<keyword evidence="6" id="KW-1185">Reference proteome</keyword>
<evidence type="ECO:0000256" key="2">
    <source>
        <dbReference type="SAM" id="SignalP"/>
    </source>
</evidence>
<dbReference type="Proteomes" id="UP000655588">
    <property type="component" value="Unassembled WGS sequence"/>
</dbReference>
<evidence type="ECO:0008006" key="7">
    <source>
        <dbReference type="Google" id="ProtNLM"/>
    </source>
</evidence>
<gene>
    <name evidence="5" type="ORF">E2986_04197</name>
</gene>
<keyword evidence="1" id="KW-0812">Transmembrane</keyword>
<feature type="chain" id="PRO_5032684910" description="Transmembrane protein 62" evidence="2">
    <location>
        <begin position="26"/>
        <end position="614"/>
    </location>
</feature>
<keyword evidence="1" id="KW-1133">Transmembrane helix</keyword>
<dbReference type="InterPro" id="IPR056230">
    <property type="entry name" value="TMEM62_C"/>
</dbReference>
<dbReference type="AlphaFoldDB" id="A0A833RKE6"/>
<feature type="domain" description="TMEM62 Ig-like" evidence="3">
    <location>
        <begin position="334"/>
        <end position="437"/>
    </location>
</feature>
<feature type="domain" description="TMEM62 C-terminal" evidence="4">
    <location>
        <begin position="471"/>
        <end position="535"/>
    </location>
</feature>
<dbReference type="EMBL" id="WNWW01000068">
    <property type="protein sequence ID" value="KAF3430339.1"/>
    <property type="molecule type" value="Genomic_DNA"/>
</dbReference>
<evidence type="ECO:0000259" key="3">
    <source>
        <dbReference type="Pfam" id="PF24384"/>
    </source>
</evidence>
<feature type="transmembrane region" description="Helical" evidence="1">
    <location>
        <begin position="504"/>
        <end position="523"/>
    </location>
</feature>
<accession>A0A833RKE6</accession>
<proteinExistence type="predicted"/>
<feature type="transmembrane region" description="Helical" evidence="1">
    <location>
        <begin position="543"/>
        <end position="567"/>
    </location>
</feature>
<evidence type="ECO:0000313" key="5">
    <source>
        <dbReference type="EMBL" id="KAF3430339.1"/>
    </source>
</evidence>
<dbReference type="SUPFAM" id="SSF56300">
    <property type="entry name" value="Metallo-dependent phosphatases"/>
    <property type="match status" value="1"/>
</dbReference>
<feature type="signal peptide" evidence="2">
    <location>
        <begin position="1"/>
        <end position="25"/>
    </location>
</feature>
<evidence type="ECO:0000313" key="6">
    <source>
        <dbReference type="Proteomes" id="UP000655588"/>
    </source>
</evidence>
<evidence type="ECO:0000259" key="4">
    <source>
        <dbReference type="Pfam" id="PF24394"/>
    </source>
</evidence>
<dbReference type="Pfam" id="PF24384">
    <property type="entry name" value="Ig_TMM62"/>
    <property type="match status" value="1"/>
</dbReference>
<dbReference type="Pfam" id="PF24394">
    <property type="entry name" value="TMEM62_C"/>
    <property type="match status" value="1"/>
</dbReference>
<organism evidence="5 6">
    <name type="scientific">Frieseomelitta varia</name>
    <dbReference type="NCBI Taxonomy" id="561572"/>
    <lineage>
        <taxon>Eukaryota</taxon>
        <taxon>Metazoa</taxon>
        <taxon>Ecdysozoa</taxon>
        <taxon>Arthropoda</taxon>
        <taxon>Hexapoda</taxon>
        <taxon>Insecta</taxon>
        <taxon>Pterygota</taxon>
        <taxon>Neoptera</taxon>
        <taxon>Endopterygota</taxon>
        <taxon>Hymenoptera</taxon>
        <taxon>Apocrita</taxon>
        <taxon>Aculeata</taxon>
        <taxon>Apoidea</taxon>
        <taxon>Anthophila</taxon>
        <taxon>Apidae</taxon>
        <taxon>Frieseomelitta</taxon>
    </lineage>
</organism>
<dbReference type="PANTHER" id="PTHR14795:SF0">
    <property type="entry name" value="TRANSMEMBRANE PROTEIN 62"/>
    <property type="match status" value="1"/>
</dbReference>
<feature type="transmembrane region" description="Helical" evidence="1">
    <location>
        <begin position="573"/>
        <end position="595"/>
    </location>
</feature>
<comment type="caution">
    <text evidence="5">The sequence shown here is derived from an EMBL/GenBank/DDBJ whole genome shotgun (WGS) entry which is preliminary data.</text>
</comment>
<name>A0A833RKE6_9HYME</name>
<dbReference type="InterPro" id="IPR056229">
    <property type="entry name" value="Ig_TMM62"/>
</dbReference>